<name>A0ABT5JL06_9SPHN</name>
<evidence type="ECO:0000256" key="1">
    <source>
        <dbReference type="SAM" id="SignalP"/>
    </source>
</evidence>
<accession>A0ABT5JL06</accession>
<dbReference type="RefSeq" id="WP_273675500.1">
    <property type="nucleotide sequence ID" value="NZ_JAQQXQ010000001.1"/>
</dbReference>
<gene>
    <name evidence="2" type="ORF">OIK40_01180</name>
</gene>
<dbReference type="CDD" id="cd14789">
    <property type="entry name" value="Tiki"/>
    <property type="match status" value="1"/>
</dbReference>
<evidence type="ECO:0000313" key="2">
    <source>
        <dbReference type="EMBL" id="MDC8753249.1"/>
    </source>
</evidence>
<sequence length="296" mass="31837">MWRAVAAALVPALALYLAGCSDAPGEDTEGPPPNPLLYEIAGADGTVEGWMLGTIHALPPGTRWQTPPIDRATEMADILVVEIAALDDRPALSRIYAELATTPGLPPLDKRLPAALRPQLADLLARGDMDANAFTETESWAAALMLAQVDAVGDPEYGVDRALIRAFPANRVRELEGARGQLEIFDALPEAEQRDLIAAVVTEGSEARARADELRRAWLSGDEAALTEAATRGIMADPELRETLLVARNRRWDGRIAALLEQPERPLIAVGTAHLLGPDGLVAMLEARGYRVTRLP</sequence>
<dbReference type="InterPro" id="IPR047111">
    <property type="entry name" value="YbaP-like"/>
</dbReference>
<keyword evidence="1" id="KW-0732">Signal</keyword>
<dbReference type="EMBL" id="JAQQXQ010000001">
    <property type="protein sequence ID" value="MDC8753249.1"/>
    <property type="molecule type" value="Genomic_DNA"/>
</dbReference>
<dbReference type="InterPro" id="IPR002816">
    <property type="entry name" value="TraB/PrgY/GumN_fam"/>
</dbReference>
<feature type="signal peptide" evidence="1">
    <location>
        <begin position="1"/>
        <end position="23"/>
    </location>
</feature>
<keyword evidence="3" id="KW-1185">Reference proteome</keyword>
<feature type="chain" id="PRO_5046747257" evidence="1">
    <location>
        <begin position="24"/>
        <end position="296"/>
    </location>
</feature>
<comment type="caution">
    <text evidence="2">The sequence shown here is derived from an EMBL/GenBank/DDBJ whole genome shotgun (WGS) entry which is preliminary data.</text>
</comment>
<proteinExistence type="predicted"/>
<organism evidence="2 3">
    <name type="scientific">Erythrobacter fulvus</name>
    <dbReference type="NCBI Taxonomy" id="2987523"/>
    <lineage>
        <taxon>Bacteria</taxon>
        <taxon>Pseudomonadati</taxon>
        <taxon>Pseudomonadota</taxon>
        <taxon>Alphaproteobacteria</taxon>
        <taxon>Sphingomonadales</taxon>
        <taxon>Erythrobacteraceae</taxon>
        <taxon>Erythrobacter/Porphyrobacter group</taxon>
        <taxon>Erythrobacter</taxon>
    </lineage>
</organism>
<dbReference type="PANTHER" id="PTHR40590">
    <property type="entry name" value="CYTOPLASMIC PROTEIN-RELATED"/>
    <property type="match status" value="1"/>
</dbReference>
<protein>
    <submittedName>
        <fullName evidence="2">TraB/GumN family protein</fullName>
    </submittedName>
</protein>
<reference evidence="2 3" key="1">
    <citation type="submission" date="2022-10" db="EMBL/GenBank/DDBJ databases">
        <title>Erythrobacter sp. sf7 Genome sequencing.</title>
        <authorList>
            <person name="Park S."/>
        </authorList>
    </citation>
    <scope>NUCLEOTIDE SEQUENCE [LARGE SCALE GENOMIC DNA]</scope>
    <source>
        <strain evidence="3">sf7</strain>
    </source>
</reference>
<dbReference type="PANTHER" id="PTHR40590:SF1">
    <property type="entry name" value="CYTOPLASMIC PROTEIN"/>
    <property type="match status" value="1"/>
</dbReference>
<dbReference type="Proteomes" id="UP001216558">
    <property type="component" value="Unassembled WGS sequence"/>
</dbReference>
<evidence type="ECO:0000313" key="3">
    <source>
        <dbReference type="Proteomes" id="UP001216558"/>
    </source>
</evidence>
<dbReference type="Pfam" id="PF01963">
    <property type="entry name" value="TraB_PrgY_gumN"/>
    <property type="match status" value="1"/>
</dbReference>